<dbReference type="Proteomes" id="UP001501844">
    <property type="component" value="Unassembled WGS sequence"/>
</dbReference>
<reference evidence="2" key="1">
    <citation type="journal article" date="2019" name="Int. J. Syst. Evol. Microbiol.">
        <title>The Global Catalogue of Microorganisms (GCM) 10K type strain sequencing project: providing services to taxonomists for standard genome sequencing and annotation.</title>
        <authorList>
            <consortium name="The Broad Institute Genomics Platform"/>
            <consortium name="The Broad Institute Genome Sequencing Center for Infectious Disease"/>
            <person name="Wu L."/>
            <person name="Ma J."/>
        </authorList>
    </citation>
    <scope>NUCLEOTIDE SEQUENCE [LARGE SCALE GENOMIC DNA]</scope>
    <source>
        <strain evidence="2">JCM 17917</strain>
    </source>
</reference>
<accession>A0ABP8FFT0</accession>
<evidence type="ECO:0000313" key="2">
    <source>
        <dbReference type="Proteomes" id="UP001501844"/>
    </source>
</evidence>
<dbReference type="EMBL" id="BAABGX010000002">
    <property type="protein sequence ID" value="GAA4302714.1"/>
    <property type="molecule type" value="Genomic_DNA"/>
</dbReference>
<proteinExistence type="predicted"/>
<protein>
    <submittedName>
        <fullName evidence="1">Uncharacterized protein</fullName>
    </submittedName>
</protein>
<comment type="caution">
    <text evidence="1">The sequence shown here is derived from an EMBL/GenBank/DDBJ whole genome shotgun (WGS) entry which is preliminary data.</text>
</comment>
<sequence>MIQGQDAYESYQLEKYGVSANGEVDLIYLKRGYKSTTETAVIHYYINTKRYVQEVNNEKYHLKIGERIQLRCSSQDPELFTMVFPQENNLY</sequence>
<organism evidence="1 2">
    <name type="scientific">Nibribacter koreensis</name>
    <dbReference type="NCBI Taxonomy" id="1084519"/>
    <lineage>
        <taxon>Bacteria</taxon>
        <taxon>Pseudomonadati</taxon>
        <taxon>Bacteroidota</taxon>
        <taxon>Cytophagia</taxon>
        <taxon>Cytophagales</taxon>
        <taxon>Hymenobacteraceae</taxon>
        <taxon>Nibribacter</taxon>
    </lineage>
</organism>
<gene>
    <name evidence="1" type="ORF">GCM10023183_14590</name>
</gene>
<evidence type="ECO:0000313" key="1">
    <source>
        <dbReference type="EMBL" id="GAA4302714.1"/>
    </source>
</evidence>
<keyword evidence="2" id="KW-1185">Reference proteome</keyword>
<name>A0ABP8FFT0_9BACT</name>